<protein>
    <recommendedName>
        <fullName evidence="1">Stage 0 sporulation protein A homolog</fullName>
    </recommendedName>
</protein>
<reference evidence="9 10" key="2">
    <citation type="journal article" date="2012" name="Stand. Genomic Sci.">
        <title>Complete genome sequence of the sulfate-reducing firmicute Desulfotomaculum ruminis type strain (DL(T)).</title>
        <authorList>
            <person name="Spring S."/>
            <person name="Visser M."/>
            <person name="Lu M."/>
            <person name="Copeland A."/>
            <person name="Lapidus A."/>
            <person name="Lucas S."/>
            <person name="Cheng J.F."/>
            <person name="Han C."/>
            <person name="Tapia R."/>
            <person name="Goodwin L.A."/>
            <person name="Pitluck S."/>
            <person name="Ivanova N."/>
            <person name="Land M."/>
            <person name="Hauser L."/>
            <person name="Larimer F."/>
            <person name="Rohde M."/>
            <person name="Goker M."/>
            <person name="Detter J.C."/>
            <person name="Kyrpides N.C."/>
            <person name="Woyke T."/>
            <person name="Schaap P.J."/>
            <person name="Plugge C.M."/>
            <person name="Muyzer G."/>
            <person name="Kuever J."/>
            <person name="Pereira I.A."/>
            <person name="Parshina S.N."/>
            <person name="Bernier-Latmani R."/>
            <person name="Stams A.J."/>
            <person name="Klenk H.P."/>
        </authorList>
    </citation>
    <scope>NUCLEOTIDE SEQUENCE [LARGE SCALE GENOMIC DNA]</scope>
    <source>
        <strain evidence="10">ATCC 23193 / DSM 2154 / NCIB 8452 / DL</strain>
    </source>
</reference>
<keyword evidence="10" id="KW-1185">Reference proteome</keyword>
<dbReference type="SMART" id="SM00448">
    <property type="entry name" value="REC"/>
    <property type="match status" value="1"/>
</dbReference>
<evidence type="ECO:0000256" key="4">
    <source>
        <dbReference type="ARBA" id="ARBA00023163"/>
    </source>
</evidence>
<evidence type="ECO:0000313" key="10">
    <source>
        <dbReference type="Proteomes" id="UP000009234"/>
    </source>
</evidence>
<dbReference type="SUPFAM" id="SSF46689">
    <property type="entry name" value="Homeodomain-like"/>
    <property type="match status" value="2"/>
</dbReference>
<evidence type="ECO:0000256" key="2">
    <source>
        <dbReference type="ARBA" id="ARBA00023015"/>
    </source>
</evidence>
<dbReference type="PROSITE" id="PS01124">
    <property type="entry name" value="HTH_ARAC_FAMILY_2"/>
    <property type="match status" value="1"/>
</dbReference>
<dbReference type="PROSITE" id="PS50110">
    <property type="entry name" value="RESPONSE_REGULATORY"/>
    <property type="match status" value="1"/>
</dbReference>
<keyword evidence="3" id="KW-0238">DNA-binding</keyword>
<dbReference type="InterPro" id="IPR011006">
    <property type="entry name" value="CheY-like_superfamily"/>
</dbReference>
<organism evidence="9 10">
    <name type="scientific">Desulforamulus ruminis (strain ATCC 23193 / DSM 2154 / NCIMB 8452 / DL)</name>
    <name type="common">Desulfotomaculum ruminis</name>
    <dbReference type="NCBI Taxonomy" id="696281"/>
    <lineage>
        <taxon>Bacteria</taxon>
        <taxon>Bacillati</taxon>
        <taxon>Bacillota</taxon>
        <taxon>Clostridia</taxon>
        <taxon>Eubacteriales</taxon>
        <taxon>Peptococcaceae</taxon>
        <taxon>Desulforamulus</taxon>
    </lineage>
</organism>
<dbReference type="RefSeq" id="WP_013842079.1">
    <property type="nucleotide sequence ID" value="NC_015589.1"/>
</dbReference>
<name>F6DK05_DESRL</name>
<dbReference type="SUPFAM" id="SSF52172">
    <property type="entry name" value="CheY-like"/>
    <property type="match status" value="1"/>
</dbReference>
<dbReference type="eggNOG" id="COG2207">
    <property type="taxonomic scope" value="Bacteria"/>
</dbReference>
<dbReference type="Gene3D" id="3.40.50.2300">
    <property type="match status" value="1"/>
</dbReference>
<evidence type="ECO:0000256" key="3">
    <source>
        <dbReference type="ARBA" id="ARBA00023125"/>
    </source>
</evidence>
<dbReference type="PANTHER" id="PTHR43280:SF34">
    <property type="entry name" value="ARAC-FAMILY TRANSCRIPTIONAL REGULATOR"/>
    <property type="match status" value="1"/>
</dbReference>
<keyword evidence="6" id="KW-0597">Phosphoprotein</keyword>
<evidence type="ECO:0000256" key="6">
    <source>
        <dbReference type="PROSITE-ProRule" id="PRU00169"/>
    </source>
</evidence>
<dbReference type="PANTHER" id="PTHR43280">
    <property type="entry name" value="ARAC-FAMILY TRANSCRIPTIONAL REGULATOR"/>
    <property type="match status" value="1"/>
</dbReference>
<dbReference type="eggNOG" id="COG4753">
    <property type="taxonomic scope" value="Bacteria"/>
</dbReference>
<dbReference type="Pfam" id="PF00072">
    <property type="entry name" value="Response_reg"/>
    <property type="match status" value="1"/>
</dbReference>
<dbReference type="CDD" id="cd17536">
    <property type="entry name" value="REC_YesN-like"/>
    <property type="match status" value="1"/>
</dbReference>
<comment type="function">
    <text evidence="5">May play the central regulatory role in sporulation. It may be an element of the effector pathway responsible for the activation of sporulation genes in response to nutritional stress. Spo0A may act in concert with spo0H (a sigma factor) to control the expression of some genes that are critical to the sporulation process.</text>
</comment>
<accession>F6DK05</accession>
<keyword evidence="2" id="KW-0805">Transcription regulation</keyword>
<dbReference type="OrthoDB" id="324626at2"/>
<dbReference type="HOGENOM" id="CLU_000445_5_1_9"/>
<evidence type="ECO:0000259" key="7">
    <source>
        <dbReference type="PROSITE" id="PS01124"/>
    </source>
</evidence>
<dbReference type="KEGG" id="dru:Desru_2067"/>
<evidence type="ECO:0000259" key="8">
    <source>
        <dbReference type="PROSITE" id="PS50110"/>
    </source>
</evidence>
<dbReference type="STRING" id="696281.Desru_2067"/>
<evidence type="ECO:0000256" key="1">
    <source>
        <dbReference type="ARBA" id="ARBA00018672"/>
    </source>
</evidence>
<proteinExistence type="predicted"/>
<evidence type="ECO:0000256" key="5">
    <source>
        <dbReference type="ARBA" id="ARBA00024867"/>
    </source>
</evidence>
<feature type="domain" description="Response regulatory" evidence="8">
    <location>
        <begin position="3"/>
        <end position="120"/>
    </location>
</feature>
<gene>
    <name evidence="9" type="ordered locus">Desru_2067</name>
</gene>
<dbReference type="EMBL" id="CP002780">
    <property type="protein sequence ID" value="AEG60319.1"/>
    <property type="molecule type" value="Genomic_DNA"/>
</dbReference>
<dbReference type="GO" id="GO:0043565">
    <property type="term" value="F:sequence-specific DNA binding"/>
    <property type="evidence" value="ECO:0007669"/>
    <property type="project" value="InterPro"/>
</dbReference>
<dbReference type="GO" id="GO:0000160">
    <property type="term" value="P:phosphorelay signal transduction system"/>
    <property type="evidence" value="ECO:0007669"/>
    <property type="project" value="InterPro"/>
</dbReference>
<sequence length="256" mass="29604">MSVVLIVEDELLELEFLKSIVAEELLAKDKILTCQSGGQAVKLAKQYRPDMIIMDILIPEMDGLKALEEIRKFLPQARVIILSAYSDFSYAQKAIRLRVQEYLLKPIKPSVFKQIFHDLLTTPTTVTVRQVDPGEEVTETKTNNKHLIEKSIKYIHDNFKQKLSLQAVSSYVFLNPQYFSRIFKKEVGVPYIDYVNKLKIEYACKLLETTNYPAYRISSECGFTDPSYFNRVFVQQMNMTPKAYRRKHLSDNADNG</sequence>
<dbReference type="Pfam" id="PF12833">
    <property type="entry name" value="HTH_18"/>
    <property type="match status" value="1"/>
</dbReference>
<dbReference type="Proteomes" id="UP000009234">
    <property type="component" value="Chromosome"/>
</dbReference>
<dbReference type="SMART" id="SM00342">
    <property type="entry name" value="HTH_ARAC"/>
    <property type="match status" value="1"/>
</dbReference>
<reference evidence="10" key="1">
    <citation type="submission" date="2011-05" db="EMBL/GenBank/DDBJ databases">
        <title>Complete sequence of Desulfotomaculum ruminis DSM 2154.</title>
        <authorList>
            <person name="Lucas S."/>
            <person name="Copeland A."/>
            <person name="Lapidus A."/>
            <person name="Cheng J.-F."/>
            <person name="Goodwin L."/>
            <person name="Pitluck S."/>
            <person name="Lu M."/>
            <person name="Detter J.C."/>
            <person name="Han C."/>
            <person name="Tapia R."/>
            <person name="Land M."/>
            <person name="Hauser L."/>
            <person name="Kyrpides N."/>
            <person name="Ivanova N."/>
            <person name="Mikhailova N."/>
            <person name="Pagani I."/>
            <person name="Stams A.J.M."/>
            <person name="Plugge C.M."/>
            <person name="Muyzer G."/>
            <person name="Kuever J."/>
            <person name="Parshina S.N."/>
            <person name="Ivanova A.E."/>
            <person name="Nazina T.N."/>
            <person name="Brambilla E."/>
            <person name="Spring S."/>
            <person name="Klenk H.-P."/>
            <person name="Woyke T."/>
        </authorList>
    </citation>
    <scope>NUCLEOTIDE SEQUENCE [LARGE SCALE GENOMIC DNA]</scope>
    <source>
        <strain evidence="10">ATCC 23193 / DSM 2154 / NCIB 8452 / DL</strain>
    </source>
</reference>
<dbReference type="InterPro" id="IPR018060">
    <property type="entry name" value="HTH_AraC"/>
</dbReference>
<feature type="domain" description="HTH araC/xylS-type" evidence="7">
    <location>
        <begin position="149"/>
        <end position="247"/>
    </location>
</feature>
<dbReference type="Gene3D" id="1.10.10.60">
    <property type="entry name" value="Homeodomain-like"/>
    <property type="match status" value="2"/>
</dbReference>
<evidence type="ECO:0000313" key="9">
    <source>
        <dbReference type="EMBL" id="AEG60319.1"/>
    </source>
</evidence>
<keyword evidence="4" id="KW-0804">Transcription</keyword>
<feature type="modified residue" description="4-aspartylphosphate" evidence="6">
    <location>
        <position position="55"/>
    </location>
</feature>
<dbReference type="AlphaFoldDB" id="F6DK05"/>
<dbReference type="InterPro" id="IPR009057">
    <property type="entry name" value="Homeodomain-like_sf"/>
</dbReference>
<dbReference type="InterPro" id="IPR001789">
    <property type="entry name" value="Sig_transdc_resp-reg_receiver"/>
</dbReference>
<dbReference type="GO" id="GO:0003700">
    <property type="term" value="F:DNA-binding transcription factor activity"/>
    <property type="evidence" value="ECO:0007669"/>
    <property type="project" value="InterPro"/>
</dbReference>